<feature type="region of interest" description="Disordered" evidence="1">
    <location>
        <begin position="1"/>
        <end position="22"/>
    </location>
</feature>
<dbReference type="EMBL" id="LAZR01049998">
    <property type="protein sequence ID" value="KKK88333.1"/>
    <property type="molecule type" value="Genomic_DNA"/>
</dbReference>
<reference evidence="2" key="1">
    <citation type="journal article" date="2015" name="Nature">
        <title>Complex archaea that bridge the gap between prokaryotes and eukaryotes.</title>
        <authorList>
            <person name="Spang A."/>
            <person name="Saw J.H."/>
            <person name="Jorgensen S.L."/>
            <person name="Zaremba-Niedzwiedzka K."/>
            <person name="Martijn J."/>
            <person name="Lind A.E."/>
            <person name="van Eijk R."/>
            <person name="Schleper C."/>
            <person name="Guy L."/>
            <person name="Ettema T.J."/>
        </authorList>
    </citation>
    <scope>NUCLEOTIDE SEQUENCE</scope>
</reference>
<feature type="non-terminal residue" evidence="2">
    <location>
        <position position="66"/>
    </location>
</feature>
<dbReference type="AlphaFoldDB" id="A0A0F8Z3N1"/>
<evidence type="ECO:0000313" key="2">
    <source>
        <dbReference type="EMBL" id="KKK88333.1"/>
    </source>
</evidence>
<proteinExistence type="predicted"/>
<evidence type="ECO:0000256" key="1">
    <source>
        <dbReference type="SAM" id="MobiDB-lite"/>
    </source>
</evidence>
<protein>
    <submittedName>
        <fullName evidence="2">Uncharacterized protein</fullName>
    </submittedName>
</protein>
<gene>
    <name evidence="2" type="ORF">LCGC14_2744190</name>
</gene>
<name>A0A0F8Z3N1_9ZZZZ</name>
<accession>A0A0F8Z3N1</accession>
<sequence length="66" mass="7270">MPETAEIPNANGTLAASAASTNAVSTHWTKDVRLWAGEHNDSDHEDWSMLQKAVADYIPLRNRLHG</sequence>
<comment type="caution">
    <text evidence="2">The sequence shown here is derived from an EMBL/GenBank/DDBJ whole genome shotgun (WGS) entry which is preliminary data.</text>
</comment>
<feature type="compositionally biased region" description="Low complexity" evidence="1">
    <location>
        <begin position="9"/>
        <end position="22"/>
    </location>
</feature>
<organism evidence="2">
    <name type="scientific">marine sediment metagenome</name>
    <dbReference type="NCBI Taxonomy" id="412755"/>
    <lineage>
        <taxon>unclassified sequences</taxon>
        <taxon>metagenomes</taxon>
        <taxon>ecological metagenomes</taxon>
    </lineage>
</organism>